<evidence type="ECO:0000256" key="2">
    <source>
        <dbReference type="SAM" id="MobiDB-lite"/>
    </source>
</evidence>
<feature type="domain" description="Activator of Hsp90 ATPase homologue 1/2-like C-terminal" evidence="3">
    <location>
        <begin position="46"/>
        <end position="161"/>
    </location>
</feature>
<dbReference type="CDD" id="cd08899">
    <property type="entry name" value="SRPBCC_CalC_Aha1-like_6"/>
    <property type="match status" value="1"/>
</dbReference>
<protein>
    <recommendedName>
        <fullName evidence="3">Activator of Hsp90 ATPase homologue 1/2-like C-terminal domain-containing protein</fullName>
    </recommendedName>
</protein>
<dbReference type="Gene3D" id="3.30.530.20">
    <property type="match status" value="1"/>
</dbReference>
<proteinExistence type="inferred from homology"/>
<dbReference type="SUPFAM" id="SSF55961">
    <property type="entry name" value="Bet v1-like"/>
    <property type="match status" value="1"/>
</dbReference>
<keyword evidence="5" id="KW-1185">Reference proteome</keyword>
<reference evidence="5" key="1">
    <citation type="journal article" date="2019" name="Int. J. Syst. Evol. Microbiol.">
        <title>The Global Catalogue of Microorganisms (GCM) 10K type strain sequencing project: providing services to taxonomists for standard genome sequencing and annotation.</title>
        <authorList>
            <consortium name="The Broad Institute Genomics Platform"/>
            <consortium name="The Broad Institute Genome Sequencing Center for Infectious Disease"/>
            <person name="Wu L."/>
            <person name="Ma J."/>
        </authorList>
    </citation>
    <scope>NUCLEOTIDE SEQUENCE [LARGE SCALE GENOMIC DNA]</scope>
    <source>
        <strain evidence="5">JCM 6307</strain>
    </source>
</reference>
<dbReference type="Proteomes" id="UP001501358">
    <property type="component" value="Unassembled WGS sequence"/>
</dbReference>
<dbReference type="InterPro" id="IPR023393">
    <property type="entry name" value="START-like_dom_sf"/>
</dbReference>
<evidence type="ECO:0000256" key="1">
    <source>
        <dbReference type="ARBA" id="ARBA00006817"/>
    </source>
</evidence>
<sequence length="202" mass="22636">MNTPAHGTGPVGHDFAQAPGRGPDYGRYETRPGGVHVLGYERSFEHPVERVWAAVTDPELMGDWLAEAEVDLQEGGTVELRWLDTDSEGRHTVATGRITALVPQRLVEYTVSVHGVLRFELRPEDGGTRLNFTCEMPGSDSYLRERLAGWHMHLDLLADALGGGTTKRAHWFPQRLQKLFEVYGAAGPAFEHPRDPRDRRDR</sequence>
<dbReference type="RefSeq" id="WP_344384616.1">
    <property type="nucleotide sequence ID" value="NZ_BAAATA010000027.1"/>
</dbReference>
<gene>
    <name evidence="4" type="ORF">GCM10010406_40710</name>
</gene>
<comment type="caution">
    <text evidence="4">The sequence shown here is derived from an EMBL/GenBank/DDBJ whole genome shotgun (WGS) entry which is preliminary data.</text>
</comment>
<feature type="region of interest" description="Disordered" evidence="2">
    <location>
        <begin position="1"/>
        <end position="23"/>
    </location>
</feature>
<organism evidence="4 5">
    <name type="scientific">Streptomyces thermolineatus</name>
    <dbReference type="NCBI Taxonomy" id="44033"/>
    <lineage>
        <taxon>Bacteria</taxon>
        <taxon>Bacillati</taxon>
        <taxon>Actinomycetota</taxon>
        <taxon>Actinomycetes</taxon>
        <taxon>Kitasatosporales</taxon>
        <taxon>Streptomycetaceae</taxon>
        <taxon>Streptomyces</taxon>
    </lineage>
</organism>
<dbReference type="InterPro" id="IPR013538">
    <property type="entry name" value="ASHA1/2-like_C"/>
</dbReference>
<accession>A0ABP5ZMF9</accession>
<comment type="similarity">
    <text evidence="1">Belongs to the AHA1 family.</text>
</comment>
<name>A0ABP5ZMF9_9ACTN</name>
<evidence type="ECO:0000313" key="4">
    <source>
        <dbReference type="EMBL" id="GAA2500039.1"/>
    </source>
</evidence>
<evidence type="ECO:0000313" key="5">
    <source>
        <dbReference type="Proteomes" id="UP001501358"/>
    </source>
</evidence>
<dbReference type="EMBL" id="BAAATA010000027">
    <property type="protein sequence ID" value="GAA2500039.1"/>
    <property type="molecule type" value="Genomic_DNA"/>
</dbReference>
<evidence type="ECO:0000259" key="3">
    <source>
        <dbReference type="Pfam" id="PF08327"/>
    </source>
</evidence>
<dbReference type="Pfam" id="PF08327">
    <property type="entry name" value="AHSA1"/>
    <property type="match status" value="1"/>
</dbReference>